<keyword evidence="2" id="KW-1185">Reference proteome</keyword>
<dbReference type="Gene3D" id="3.40.630.30">
    <property type="match status" value="1"/>
</dbReference>
<evidence type="ECO:0000313" key="1">
    <source>
        <dbReference type="EMBL" id="MBP2022595.1"/>
    </source>
</evidence>
<dbReference type="RefSeq" id="WP_021285209.1">
    <property type="nucleotide sequence ID" value="NZ_JAGGLL010000018.1"/>
</dbReference>
<dbReference type="EMBL" id="JAGGLL010000018">
    <property type="protein sequence ID" value="MBP2022595.1"/>
    <property type="molecule type" value="Genomic_DNA"/>
</dbReference>
<name>A0ABS4K486_9CLOT</name>
<evidence type="ECO:0008006" key="3">
    <source>
        <dbReference type="Google" id="ProtNLM"/>
    </source>
</evidence>
<dbReference type="Proteomes" id="UP001519308">
    <property type="component" value="Unassembled WGS sequence"/>
</dbReference>
<protein>
    <recommendedName>
        <fullName evidence="3">GNAT family N-acetyltransferase</fullName>
    </recommendedName>
</protein>
<gene>
    <name evidence="1" type="ORF">J2Z44_002418</name>
</gene>
<organism evidence="1 2">
    <name type="scientific">Clostridium punense</name>
    <dbReference type="NCBI Taxonomy" id="1054297"/>
    <lineage>
        <taxon>Bacteria</taxon>
        <taxon>Bacillati</taxon>
        <taxon>Bacillota</taxon>
        <taxon>Clostridia</taxon>
        <taxon>Eubacteriales</taxon>
        <taxon>Clostridiaceae</taxon>
        <taxon>Clostridium</taxon>
    </lineage>
</organism>
<proteinExistence type="predicted"/>
<comment type="caution">
    <text evidence="1">The sequence shown here is derived from an EMBL/GenBank/DDBJ whole genome shotgun (WGS) entry which is preliminary data.</text>
</comment>
<reference evidence="1 2" key="1">
    <citation type="submission" date="2021-03" db="EMBL/GenBank/DDBJ databases">
        <title>Genomic Encyclopedia of Type Strains, Phase IV (KMG-IV): sequencing the most valuable type-strain genomes for metagenomic binning, comparative biology and taxonomic classification.</title>
        <authorList>
            <person name="Goeker M."/>
        </authorList>
    </citation>
    <scope>NUCLEOTIDE SEQUENCE [LARGE SCALE GENOMIC DNA]</scope>
    <source>
        <strain evidence="1 2">DSM 28650</strain>
    </source>
</reference>
<sequence>MFRIRYANIKDARTLGEIHSKSWKVAYKGIVPDEILKNITVEKR</sequence>
<accession>A0ABS4K486</accession>
<evidence type="ECO:0000313" key="2">
    <source>
        <dbReference type="Proteomes" id="UP001519308"/>
    </source>
</evidence>